<dbReference type="AlphaFoldDB" id="J9DSQ6"/>
<name>J9DSQ6_WUCBA</name>
<protein>
    <recommendedName>
        <fullName evidence="1">MHD domain-containing protein</fullName>
    </recommendedName>
</protein>
<dbReference type="InterPro" id="IPR036168">
    <property type="entry name" value="AP2_Mu_C_sf"/>
</dbReference>
<reference evidence="3" key="1">
    <citation type="submission" date="2012-08" db="EMBL/GenBank/DDBJ databases">
        <title>The Genome Sequence of Wuchereria bancrofti.</title>
        <authorList>
            <person name="Nutman T.B."/>
            <person name="Fink D.L."/>
            <person name="Russ C."/>
            <person name="Young S."/>
            <person name="Zeng Q."/>
            <person name="Koehrsen M."/>
            <person name="Alvarado L."/>
            <person name="Berlin A."/>
            <person name="Chapman S.B."/>
            <person name="Chen Z."/>
            <person name="Freedman E."/>
            <person name="Gellesch M."/>
            <person name="Goldberg J."/>
            <person name="Griggs A."/>
            <person name="Gujja S."/>
            <person name="Heilman E.R."/>
            <person name="Heiman D."/>
            <person name="Hepburn T."/>
            <person name="Howarth C."/>
            <person name="Jen D."/>
            <person name="Larson L."/>
            <person name="Lewis B."/>
            <person name="Mehta T."/>
            <person name="Park D."/>
            <person name="Pearson M."/>
            <person name="Roberts A."/>
            <person name="Saif S."/>
            <person name="Shea T."/>
            <person name="Shenoy N."/>
            <person name="Sisk P."/>
            <person name="Stolte C."/>
            <person name="Sykes S."/>
            <person name="Walk T."/>
            <person name="White J."/>
            <person name="Yandava C."/>
            <person name="Haas B."/>
            <person name="Henn M.R."/>
            <person name="Nusbaum C."/>
            <person name="Birren B."/>
        </authorList>
    </citation>
    <scope>NUCLEOTIDE SEQUENCE [LARGE SCALE GENOMIC DNA]</scope>
    <source>
        <strain evidence="3">NA</strain>
    </source>
</reference>
<dbReference type="EMBL" id="ADBV01015652">
    <property type="protein sequence ID" value="EJW72678.1"/>
    <property type="molecule type" value="Genomic_DNA"/>
</dbReference>
<dbReference type="Pfam" id="PF00928">
    <property type="entry name" value="Adap_comp_sub"/>
    <property type="match status" value="1"/>
</dbReference>
<dbReference type="Gene3D" id="2.60.40.1170">
    <property type="entry name" value="Mu homology domain, subdomain B"/>
    <property type="match status" value="1"/>
</dbReference>
<comment type="caution">
    <text evidence="2">The sequence shown here is derived from an EMBL/GenBank/DDBJ whole genome shotgun (WGS) entry which is preliminary data.</text>
</comment>
<evidence type="ECO:0000313" key="3">
    <source>
        <dbReference type="Proteomes" id="UP000004810"/>
    </source>
</evidence>
<feature type="non-terminal residue" evidence="2">
    <location>
        <position position="1"/>
    </location>
</feature>
<dbReference type="InterPro" id="IPR050431">
    <property type="entry name" value="Adaptor_comp_med_subunit"/>
</dbReference>
<dbReference type="SUPFAM" id="SSF49447">
    <property type="entry name" value="Second domain of Mu2 adaptin subunit (ap50) of ap2 adaptor"/>
    <property type="match status" value="1"/>
</dbReference>
<evidence type="ECO:0000313" key="2">
    <source>
        <dbReference type="EMBL" id="EJW72678.1"/>
    </source>
</evidence>
<dbReference type="Proteomes" id="UP000004810">
    <property type="component" value="Unassembled WGS sequence"/>
</dbReference>
<dbReference type="PANTHER" id="PTHR10529">
    <property type="entry name" value="AP COMPLEX SUBUNIT MU"/>
    <property type="match status" value="1"/>
</dbReference>
<proteinExistence type="predicted"/>
<feature type="domain" description="MHD" evidence="1">
    <location>
        <begin position="1"/>
        <end position="100"/>
    </location>
</feature>
<accession>J9DSQ6</accession>
<organism evidence="2 3">
    <name type="scientific">Wuchereria bancrofti</name>
    <dbReference type="NCBI Taxonomy" id="6293"/>
    <lineage>
        <taxon>Eukaryota</taxon>
        <taxon>Metazoa</taxon>
        <taxon>Ecdysozoa</taxon>
        <taxon>Nematoda</taxon>
        <taxon>Chromadorea</taxon>
        <taxon>Rhabditida</taxon>
        <taxon>Spirurina</taxon>
        <taxon>Spiruromorpha</taxon>
        <taxon>Filarioidea</taxon>
        <taxon>Onchocercidae</taxon>
        <taxon>Wuchereria</taxon>
    </lineage>
</organism>
<dbReference type="PROSITE" id="PS51072">
    <property type="entry name" value="MHD"/>
    <property type="match status" value="1"/>
</dbReference>
<feature type="non-terminal residue" evidence="2">
    <location>
        <position position="100"/>
    </location>
</feature>
<sequence length="100" mass="12002">IHCYDEYAAYVDKFNILSDQKARVRLFCLAFVSGSPILEIGLNDRRRQGKEIVRRKDILPMYTERWIRFENLEFHNTVEKEVFEKEQIIRLSPPDGCFFE</sequence>
<evidence type="ECO:0000259" key="1">
    <source>
        <dbReference type="PROSITE" id="PS51072"/>
    </source>
</evidence>
<gene>
    <name evidence="2" type="ORF">WUBG_16416</name>
</gene>
<dbReference type="InterPro" id="IPR028565">
    <property type="entry name" value="MHD"/>
</dbReference>